<evidence type="ECO:0000259" key="1">
    <source>
        <dbReference type="Pfam" id="PF11443"/>
    </source>
</evidence>
<dbReference type="OrthoDB" id="1149618at2759"/>
<organism evidence="2 3">
    <name type="scientific">Dothistroma septosporum (strain NZE10 / CBS 128990)</name>
    <name type="common">Red band needle blight fungus</name>
    <name type="synonym">Mycosphaerella pini</name>
    <dbReference type="NCBI Taxonomy" id="675120"/>
    <lineage>
        <taxon>Eukaryota</taxon>
        <taxon>Fungi</taxon>
        <taxon>Dikarya</taxon>
        <taxon>Ascomycota</taxon>
        <taxon>Pezizomycotina</taxon>
        <taxon>Dothideomycetes</taxon>
        <taxon>Dothideomycetidae</taxon>
        <taxon>Mycosphaerellales</taxon>
        <taxon>Mycosphaerellaceae</taxon>
        <taxon>Dothistroma</taxon>
    </lineage>
</organism>
<dbReference type="InterPro" id="IPR058580">
    <property type="entry name" value="DUF2828"/>
</dbReference>
<evidence type="ECO:0000313" key="3">
    <source>
        <dbReference type="Proteomes" id="UP000016933"/>
    </source>
</evidence>
<evidence type="ECO:0000313" key="2">
    <source>
        <dbReference type="EMBL" id="EME40112.1"/>
    </source>
</evidence>
<accession>N1PCS7</accession>
<name>N1PCS7_DOTSN</name>
<feature type="domain" description="DUF2828" evidence="1">
    <location>
        <begin position="3"/>
        <end position="67"/>
    </location>
</feature>
<reference evidence="3" key="1">
    <citation type="journal article" date="2012" name="PLoS Genet.">
        <title>The genomes of the fungal plant pathogens Cladosporium fulvum and Dothistroma septosporum reveal adaptation to different hosts and lifestyles but also signatures of common ancestry.</title>
        <authorList>
            <person name="de Wit P.J.G.M."/>
            <person name="van der Burgt A."/>
            <person name="Oekmen B."/>
            <person name="Stergiopoulos I."/>
            <person name="Abd-Elsalam K.A."/>
            <person name="Aerts A.L."/>
            <person name="Bahkali A.H."/>
            <person name="Beenen H.G."/>
            <person name="Chettri P."/>
            <person name="Cox M.P."/>
            <person name="Datema E."/>
            <person name="de Vries R.P."/>
            <person name="Dhillon B."/>
            <person name="Ganley A.R."/>
            <person name="Griffiths S.A."/>
            <person name="Guo Y."/>
            <person name="Hamelin R.C."/>
            <person name="Henrissat B."/>
            <person name="Kabir M.S."/>
            <person name="Jashni M.K."/>
            <person name="Kema G."/>
            <person name="Klaubauf S."/>
            <person name="Lapidus A."/>
            <person name="Levasseur A."/>
            <person name="Lindquist E."/>
            <person name="Mehrabi R."/>
            <person name="Ohm R.A."/>
            <person name="Owen T.J."/>
            <person name="Salamov A."/>
            <person name="Schwelm A."/>
            <person name="Schijlen E."/>
            <person name="Sun H."/>
            <person name="van den Burg H.A."/>
            <person name="van Ham R.C.H.J."/>
            <person name="Zhang S."/>
            <person name="Goodwin S.B."/>
            <person name="Grigoriev I.V."/>
            <person name="Collemare J."/>
            <person name="Bradshaw R.E."/>
        </authorList>
    </citation>
    <scope>NUCLEOTIDE SEQUENCE [LARGE SCALE GENOMIC DNA]</scope>
    <source>
        <strain evidence="3">NZE10 / CBS 128990</strain>
    </source>
</reference>
<reference evidence="2 3" key="2">
    <citation type="journal article" date="2012" name="PLoS Pathog.">
        <title>Diverse lifestyles and strategies of plant pathogenesis encoded in the genomes of eighteen Dothideomycetes fungi.</title>
        <authorList>
            <person name="Ohm R.A."/>
            <person name="Feau N."/>
            <person name="Henrissat B."/>
            <person name="Schoch C.L."/>
            <person name="Horwitz B.A."/>
            <person name="Barry K.W."/>
            <person name="Condon B.J."/>
            <person name="Copeland A.C."/>
            <person name="Dhillon B."/>
            <person name="Glaser F."/>
            <person name="Hesse C.N."/>
            <person name="Kosti I."/>
            <person name="LaButti K."/>
            <person name="Lindquist E.A."/>
            <person name="Lucas S."/>
            <person name="Salamov A.A."/>
            <person name="Bradshaw R.E."/>
            <person name="Ciuffetti L."/>
            <person name="Hamelin R.C."/>
            <person name="Kema G.H.J."/>
            <person name="Lawrence C."/>
            <person name="Scott J.A."/>
            <person name="Spatafora J.W."/>
            <person name="Turgeon B.G."/>
            <person name="de Wit P.J.G.M."/>
            <person name="Zhong S."/>
            <person name="Goodwin S.B."/>
            <person name="Grigoriev I.V."/>
        </authorList>
    </citation>
    <scope>NUCLEOTIDE SEQUENCE [LARGE SCALE GENOMIC DNA]</scope>
    <source>
        <strain evidence="3">NZE10 / CBS 128990</strain>
    </source>
</reference>
<gene>
    <name evidence="2" type="ORF">DOTSEDRAFT_47557</name>
</gene>
<keyword evidence="3" id="KW-1185">Reference proteome</keyword>
<dbReference type="Pfam" id="PF11443">
    <property type="entry name" value="DUF2828"/>
    <property type="match status" value="1"/>
</dbReference>
<dbReference type="AlphaFoldDB" id="N1PCS7"/>
<proteinExistence type="predicted"/>
<dbReference type="EMBL" id="KB446544">
    <property type="protein sequence ID" value="EME40112.1"/>
    <property type="molecule type" value="Genomic_DNA"/>
</dbReference>
<dbReference type="Proteomes" id="UP000016933">
    <property type="component" value="Unassembled WGS sequence"/>
</dbReference>
<protein>
    <recommendedName>
        <fullName evidence="1">DUF2828 domain-containing protein</fullName>
    </recommendedName>
</protein>
<sequence length="82" mass="9200">MLTENADVAYRTTQDPLVDLCYELESAICGTRFRIVLEKAWSRDSKTALKIISNARSIHLGKGGRYDTHTIVRSDGCTRITP</sequence>
<dbReference type="HOGENOM" id="CLU_2558252_0_0_1"/>